<protein>
    <submittedName>
        <fullName evidence="3">Cell division protein FtsQ</fullName>
    </submittedName>
</protein>
<dbReference type="Proteomes" id="UP000273326">
    <property type="component" value="Chromosome"/>
</dbReference>
<feature type="transmembrane region" description="Helical" evidence="1">
    <location>
        <begin position="34"/>
        <end position="56"/>
    </location>
</feature>
<dbReference type="EMBL" id="CP034465">
    <property type="protein sequence ID" value="AZP05630.1"/>
    <property type="molecule type" value="Genomic_DNA"/>
</dbReference>
<dbReference type="GO" id="GO:0051301">
    <property type="term" value="P:cell division"/>
    <property type="evidence" value="ECO:0007669"/>
    <property type="project" value="UniProtKB-KW"/>
</dbReference>
<proteinExistence type="predicted"/>
<evidence type="ECO:0000313" key="3">
    <source>
        <dbReference type="EMBL" id="AZP05630.1"/>
    </source>
</evidence>
<keyword evidence="3" id="KW-0131">Cell cycle</keyword>
<keyword evidence="3" id="KW-0132">Cell division</keyword>
<feature type="domain" description="DUF8171" evidence="2">
    <location>
        <begin position="2"/>
        <end position="262"/>
    </location>
</feature>
<evidence type="ECO:0000259" key="2">
    <source>
        <dbReference type="Pfam" id="PF26509"/>
    </source>
</evidence>
<feature type="transmembrane region" description="Helical" evidence="1">
    <location>
        <begin position="237"/>
        <end position="259"/>
    </location>
</feature>
<sequence length="272" mass="29262">MMVFVLSMSLYGLATLFSELIPSINLGVIEFSVEYLAFIPLTLAILFDPLSAAVGAATGEVIFSEIMLGQFGGIGEIEKFILFSLGIYVAGMMVKDPLNKKQVAIASITGIAIHQTLGGVVDVLKVVFAVEEFEAVAGLPESVLFVEGFAVINDILFSGILFCMLPTMYLVPRLYGKIEPLLGIKKRTPQLRPSMGEVLNGKFALIGLLLLLAAIAAELLSTIGFNGIEFEATWAESPAAIAVAAVIGIVFILFLFSHLKAKMNINREKELN</sequence>
<evidence type="ECO:0000256" key="1">
    <source>
        <dbReference type="SAM" id="Phobius"/>
    </source>
</evidence>
<evidence type="ECO:0000313" key="4">
    <source>
        <dbReference type="Proteomes" id="UP000273326"/>
    </source>
</evidence>
<dbReference type="InterPro" id="IPR058484">
    <property type="entry name" value="DUF8171"/>
</dbReference>
<accession>A0A3Q9BMH5</accession>
<keyword evidence="1" id="KW-0472">Membrane</keyword>
<keyword evidence="1" id="KW-0812">Transmembrane</keyword>
<keyword evidence="4" id="KW-1185">Reference proteome</keyword>
<organism evidence="3 4">
    <name type="scientific">Jeotgalibaca ciconiae</name>
    <dbReference type="NCBI Taxonomy" id="2496265"/>
    <lineage>
        <taxon>Bacteria</taxon>
        <taxon>Bacillati</taxon>
        <taxon>Bacillota</taxon>
        <taxon>Bacilli</taxon>
        <taxon>Lactobacillales</taxon>
        <taxon>Carnobacteriaceae</taxon>
        <taxon>Jeotgalibaca</taxon>
    </lineage>
</organism>
<gene>
    <name evidence="3" type="ORF">EJN90_00975</name>
</gene>
<feature type="transmembrane region" description="Helical" evidence="1">
    <location>
        <begin position="203"/>
        <end position="225"/>
    </location>
</feature>
<feature type="transmembrane region" description="Helical" evidence="1">
    <location>
        <begin position="149"/>
        <end position="171"/>
    </location>
</feature>
<dbReference type="AlphaFoldDB" id="A0A3Q9BMH5"/>
<name>A0A3Q9BMH5_9LACT</name>
<reference evidence="4" key="1">
    <citation type="submission" date="2018-12" db="EMBL/GenBank/DDBJ databases">
        <title>Complete genome sequencing of Jeotgalibaca sp. H21T32.</title>
        <authorList>
            <person name="Bae J.-W."/>
            <person name="Lee S.-Y."/>
        </authorList>
    </citation>
    <scope>NUCLEOTIDE SEQUENCE [LARGE SCALE GENOMIC DNA]</scope>
    <source>
        <strain evidence="4">H21T32</strain>
    </source>
</reference>
<dbReference type="KEGG" id="jeh:EJN90_00975"/>
<dbReference type="OrthoDB" id="512563at2"/>
<feature type="transmembrane region" description="Helical" evidence="1">
    <location>
        <begin position="77"/>
        <end position="94"/>
    </location>
</feature>
<dbReference type="Pfam" id="PF26509">
    <property type="entry name" value="DUF8171"/>
    <property type="match status" value="1"/>
</dbReference>
<keyword evidence="1" id="KW-1133">Transmembrane helix</keyword>